<reference evidence="1 2" key="1">
    <citation type="submission" date="2018-08" db="EMBL/GenBank/DDBJ databases">
        <title>Genome sequence of Methylocystis hirsuta CSC1, a methanotroph able to accumulate PHAs.</title>
        <authorList>
            <person name="Bordel S."/>
            <person name="Rodriguez E."/>
            <person name="Gancedo J."/>
            <person name="Munoz R."/>
        </authorList>
    </citation>
    <scope>NUCLEOTIDE SEQUENCE [LARGE SCALE GENOMIC DNA]</scope>
    <source>
        <strain evidence="1 2">CSC1</strain>
    </source>
</reference>
<dbReference type="PANTHER" id="PTHR37460:SF1">
    <property type="entry name" value="ENDONUCLEASE III"/>
    <property type="match status" value="1"/>
</dbReference>
<protein>
    <submittedName>
        <fullName evidence="1">GIY-YIG nuclease family protein</fullName>
    </submittedName>
</protein>
<dbReference type="PANTHER" id="PTHR37460">
    <property type="entry name" value="ENDONUCLEASE III"/>
    <property type="match status" value="1"/>
</dbReference>
<dbReference type="AlphaFoldDB" id="A0A3M9XK09"/>
<dbReference type="Proteomes" id="UP000268623">
    <property type="component" value="Unassembled WGS sequence"/>
</dbReference>
<dbReference type="OrthoDB" id="9811593at2"/>
<comment type="caution">
    <text evidence="1">The sequence shown here is derived from an EMBL/GenBank/DDBJ whole genome shotgun (WGS) entry which is preliminary data.</text>
</comment>
<accession>A0A3M9XK09</accession>
<organism evidence="1 2">
    <name type="scientific">Methylocystis hirsuta</name>
    <dbReference type="NCBI Taxonomy" id="369798"/>
    <lineage>
        <taxon>Bacteria</taxon>
        <taxon>Pseudomonadati</taxon>
        <taxon>Pseudomonadota</taxon>
        <taxon>Alphaproteobacteria</taxon>
        <taxon>Hyphomicrobiales</taxon>
        <taxon>Methylocystaceae</taxon>
        <taxon>Methylocystis</taxon>
    </lineage>
</organism>
<evidence type="ECO:0000313" key="1">
    <source>
        <dbReference type="EMBL" id="RNJ48603.1"/>
    </source>
</evidence>
<gene>
    <name evidence="1" type="ORF">D1O30_02135</name>
</gene>
<evidence type="ECO:0000313" key="2">
    <source>
        <dbReference type="Proteomes" id="UP000268623"/>
    </source>
</evidence>
<dbReference type="Pfam" id="PF01986">
    <property type="entry name" value="DUF123"/>
    <property type="match status" value="1"/>
</dbReference>
<dbReference type="EMBL" id="QWDD01000001">
    <property type="protein sequence ID" value="RNJ48603.1"/>
    <property type="molecule type" value="Genomic_DNA"/>
</dbReference>
<dbReference type="CDD" id="cd10441">
    <property type="entry name" value="GIY-YIG_COG1833"/>
    <property type="match status" value="1"/>
</dbReference>
<dbReference type="RefSeq" id="WP_123174601.1">
    <property type="nucleotide sequence ID" value="NZ_QWDD01000001.1"/>
</dbReference>
<sequence length="156" mass="16350">MLFIASVADAPATPGGYVLALRLDAPLDVRSGKNSATLPAGDYLYCGSARGSGGLRARLARHMRPQKRSHWHVDQLTAVASLLGAFVEEQGDECALNAALADLPIPIAGFGSSDCRRCAAHLRFWPDGAALPSDWENARKAAESPLSLERGAPGGA</sequence>
<name>A0A3M9XK09_9HYPH</name>
<dbReference type="InterPro" id="IPR002837">
    <property type="entry name" value="DUF123"/>
</dbReference>
<keyword evidence="2" id="KW-1185">Reference proteome</keyword>
<proteinExistence type="predicted"/>